<keyword evidence="5 8" id="KW-0584">Phenylalanine biosynthesis</keyword>
<evidence type="ECO:0000256" key="8">
    <source>
        <dbReference type="RuleBase" id="RU361254"/>
    </source>
</evidence>
<dbReference type="InterPro" id="IPR045865">
    <property type="entry name" value="ACT-like_dom_sf"/>
</dbReference>
<feature type="domain" description="ACT" evidence="10">
    <location>
        <begin position="190"/>
        <end position="266"/>
    </location>
</feature>
<evidence type="ECO:0000256" key="1">
    <source>
        <dbReference type="ARBA" id="ARBA00004741"/>
    </source>
</evidence>
<evidence type="ECO:0000259" key="9">
    <source>
        <dbReference type="PROSITE" id="PS51171"/>
    </source>
</evidence>
<dbReference type="AlphaFoldDB" id="A0A932A8Q3"/>
<keyword evidence="3 8" id="KW-0028">Amino-acid biosynthesis</keyword>
<dbReference type="GO" id="GO:0005737">
    <property type="term" value="C:cytoplasm"/>
    <property type="evidence" value="ECO:0007669"/>
    <property type="project" value="TreeGrafter"/>
</dbReference>
<dbReference type="EMBL" id="JACPNR010000010">
    <property type="protein sequence ID" value="MBI2678740.1"/>
    <property type="molecule type" value="Genomic_DNA"/>
</dbReference>
<dbReference type="PANTHER" id="PTHR21022">
    <property type="entry name" value="PREPHENATE DEHYDRATASE P PROTEIN"/>
    <property type="match status" value="1"/>
</dbReference>
<dbReference type="Proteomes" id="UP000779809">
    <property type="component" value="Unassembled WGS sequence"/>
</dbReference>
<dbReference type="InterPro" id="IPR002912">
    <property type="entry name" value="ACT_dom"/>
</dbReference>
<evidence type="ECO:0000256" key="4">
    <source>
        <dbReference type="ARBA" id="ARBA00023141"/>
    </source>
</evidence>
<feature type="domain" description="Prephenate dehydratase" evidence="9">
    <location>
        <begin position="2"/>
        <end position="178"/>
    </location>
</feature>
<comment type="catalytic activity">
    <reaction evidence="7 8">
        <text>prephenate + H(+) = 3-phenylpyruvate + CO2 + H2O</text>
        <dbReference type="Rhea" id="RHEA:21648"/>
        <dbReference type="ChEBI" id="CHEBI:15377"/>
        <dbReference type="ChEBI" id="CHEBI:15378"/>
        <dbReference type="ChEBI" id="CHEBI:16526"/>
        <dbReference type="ChEBI" id="CHEBI:18005"/>
        <dbReference type="ChEBI" id="CHEBI:29934"/>
        <dbReference type="EC" id="4.2.1.51"/>
    </reaction>
</comment>
<gene>
    <name evidence="8 11" type="primary">pheA</name>
    <name evidence="11" type="ORF">HYX28_08155</name>
</gene>
<dbReference type="Pfam" id="PF01842">
    <property type="entry name" value="ACT"/>
    <property type="match status" value="1"/>
</dbReference>
<organism evidence="11 12">
    <name type="scientific">Candidatus Korobacter versatilis</name>
    <dbReference type="NCBI Taxonomy" id="658062"/>
    <lineage>
        <taxon>Bacteria</taxon>
        <taxon>Pseudomonadati</taxon>
        <taxon>Acidobacteriota</taxon>
        <taxon>Terriglobia</taxon>
        <taxon>Terriglobales</taxon>
        <taxon>Candidatus Korobacteraceae</taxon>
        <taxon>Candidatus Korobacter</taxon>
    </lineage>
</organism>
<evidence type="ECO:0000313" key="12">
    <source>
        <dbReference type="Proteomes" id="UP000779809"/>
    </source>
</evidence>
<dbReference type="NCBIfam" id="NF008865">
    <property type="entry name" value="PRK11898.1"/>
    <property type="match status" value="1"/>
</dbReference>
<accession>A0A932A8Q3</accession>
<dbReference type="PANTHER" id="PTHR21022:SF19">
    <property type="entry name" value="PREPHENATE DEHYDRATASE-RELATED"/>
    <property type="match status" value="1"/>
</dbReference>
<proteinExistence type="predicted"/>
<dbReference type="InterPro" id="IPR018528">
    <property type="entry name" value="Preph_deHydtase_CS"/>
</dbReference>
<comment type="pathway">
    <text evidence="1 8">Amino-acid biosynthesis; L-phenylalanine biosynthesis; phenylpyruvate from prephenate: step 1/1.</text>
</comment>
<evidence type="ECO:0000256" key="6">
    <source>
        <dbReference type="ARBA" id="ARBA00023239"/>
    </source>
</evidence>
<protein>
    <recommendedName>
        <fullName evidence="2 8">Prephenate dehydratase</fullName>
        <shortName evidence="8">PDT</shortName>
        <ecNumber evidence="2 8">4.2.1.51</ecNumber>
    </recommendedName>
</protein>
<dbReference type="Pfam" id="PF00800">
    <property type="entry name" value="PDT"/>
    <property type="match status" value="1"/>
</dbReference>
<dbReference type="SUPFAM" id="SSF55021">
    <property type="entry name" value="ACT-like"/>
    <property type="match status" value="1"/>
</dbReference>
<dbReference type="InterPro" id="IPR001086">
    <property type="entry name" value="Preph_deHydtase"/>
</dbReference>
<dbReference type="EC" id="4.2.1.51" evidence="2 8"/>
<dbReference type="Gene3D" id="3.30.70.260">
    <property type="match status" value="1"/>
</dbReference>
<evidence type="ECO:0000256" key="3">
    <source>
        <dbReference type="ARBA" id="ARBA00022605"/>
    </source>
</evidence>
<dbReference type="PROSITE" id="PS51671">
    <property type="entry name" value="ACT"/>
    <property type="match status" value="1"/>
</dbReference>
<dbReference type="CDD" id="cd04905">
    <property type="entry name" value="ACT_CM-PDT"/>
    <property type="match status" value="1"/>
</dbReference>
<evidence type="ECO:0000256" key="2">
    <source>
        <dbReference type="ARBA" id="ARBA00013147"/>
    </source>
</evidence>
<comment type="caution">
    <text evidence="11">The sequence shown here is derived from an EMBL/GenBank/DDBJ whole genome shotgun (WGS) entry which is preliminary data.</text>
</comment>
<evidence type="ECO:0000313" key="11">
    <source>
        <dbReference type="EMBL" id="MBI2678740.1"/>
    </source>
</evidence>
<dbReference type="PROSITE" id="PS00858">
    <property type="entry name" value="PREPHENATE_DEHYDR_2"/>
    <property type="match status" value="1"/>
</dbReference>
<evidence type="ECO:0000256" key="7">
    <source>
        <dbReference type="ARBA" id="ARBA00047848"/>
    </source>
</evidence>
<evidence type="ECO:0000256" key="5">
    <source>
        <dbReference type="ARBA" id="ARBA00023222"/>
    </source>
</evidence>
<dbReference type="GO" id="GO:0009094">
    <property type="term" value="P:L-phenylalanine biosynthetic process"/>
    <property type="evidence" value="ECO:0007669"/>
    <property type="project" value="UniProtKB-KW"/>
</dbReference>
<keyword evidence="6 8" id="KW-0456">Lyase</keyword>
<evidence type="ECO:0000259" key="10">
    <source>
        <dbReference type="PROSITE" id="PS51671"/>
    </source>
</evidence>
<dbReference type="PROSITE" id="PS51171">
    <property type="entry name" value="PREPHENATE_DEHYDR_3"/>
    <property type="match status" value="1"/>
</dbReference>
<name>A0A932A8Q3_9BACT</name>
<dbReference type="Gene3D" id="3.40.190.10">
    <property type="entry name" value="Periplasmic binding protein-like II"/>
    <property type="match status" value="2"/>
</dbReference>
<dbReference type="GO" id="GO:0004664">
    <property type="term" value="F:prephenate dehydratase activity"/>
    <property type="evidence" value="ECO:0007669"/>
    <property type="project" value="UniProtKB-UniRule"/>
</dbReference>
<keyword evidence="4 8" id="KW-0057">Aromatic amino acid biosynthesis</keyword>
<sequence length="269" mass="30082">MKVAIQGERGAFSHEALRRTLPAAEVLACATSKDVFDAVERGRASAAVIPIENTLAGPVAEHYDLLLARRLWIQRESRLRIVHNLIAAPGVRLADVREVYSHPVALDQCRDFFRRHRRIRAVPFYDTAGAVKHVIAQERRDCAAIASRQAAREYGGEVLRAAIEDDKQNFTRFFLVSRQKRVLAGANKTSLAFAVKNVPGALFKALSVFALRDISLSRIESRPVKGRPWEYVFYADILRGRDTAAHNALSHLAEICDFVRVLGIYPAAR</sequence>
<dbReference type="SUPFAM" id="SSF53850">
    <property type="entry name" value="Periplasmic binding protein-like II"/>
    <property type="match status" value="1"/>
</dbReference>
<dbReference type="CDD" id="cd13631">
    <property type="entry name" value="PBP2_Ct-PDT_like"/>
    <property type="match status" value="1"/>
</dbReference>
<reference evidence="11" key="1">
    <citation type="submission" date="2020-07" db="EMBL/GenBank/DDBJ databases">
        <title>Huge and variable diversity of episymbiotic CPR bacteria and DPANN archaea in groundwater ecosystems.</title>
        <authorList>
            <person name="He C.Y."/>
            <person name="Keren R."/>
            <person name="Whittaker M."/>
            <person name="Farag I.F."/>
            <person name="Doudna J."/>
            <person name="Cate J.H.D."/>
            <person name="Banfield J.F."/>
        </authorList>
    </citation>
    <scope>NUCLEOTIDE SEQUENCE</scope>
    <source>
        <strain evidence="11">NC_groundwater_580_Pr5_B-0.1um_64_19</strain>
    </source>
</reference>